<name>A0A1G7LXN0_9BACL</name>
<accession>A0A1G7LXN0</accession>
<dbReference type="EMBL" id="FNBG01000012">
    <property type="protein sequence ID" value="SDF53690.1"/>
    <property type="molecule type" value="Genomic_DNA"/>
</dbReference>
<dbReference type="AlphaFoldDB" id="A0A1G7LXN0"/>
<organism evidence="1 2">
    <name type="scientific">Fontibacillus panacisegetis</name>
    <dbReference type="NCBI Taxonomy" id="670482"/>
    <lineage>
        <taxon>Bacteria</taxon>
        <taxon>Bacillati</taxon>
        <taxon>Bacillota</taxon>
        <taxon>Bacilli</taxon>
        <taxon>Bacillales</taxon>
        <taxon>Paenibacillaceae</taxon>
        <taxon>Fontibacillus</taxon>
    </lineage>
</organism>
<dbReference type="STRING" id="670482.SAMN04488542_11286"/>
<keyword evidence="2" id="KW-1185">Reference proteome</keyword>
<reference evidence="1 2" key="1">
    <citation type="submission" date="2016-10" db="EMBL/GenBank/DDBJ databases">
        <authorList>
            <person name="de Groot N.N."/>
        </authorList>
    </citation>
    <scope>NUCLEOTIDE SEQUENCE [LARGE SCALE GENOMIC DNA]</scope>
    <source>
        <strain evidence="1 2">DSM 28129</strain>
    </source>
</reference>
<gene>
    <name evidence="1" type="ORF">SAMN04488542_11286</name>
</gene>
<protein>
    <submittedName>
        <fullName evidence="1">Uncharacterized protein</fullName>
    </submittedName>
</protein>
<proteinExistence type="predicted"/>
<dbReference type="RefSeq" id="WP_245742351.1">
    <property type="nucleotide sequence ID" value="NZ_FNBG01000012.1"/>
</dbReference>
<dbReference type="Proteomes" id="UP000198972">
    <property type="component" value="Unassembled WGS sequence"/>
</dbReference>
<evidence type="ECO:0000313" key="1">
    <source>
        <dbReference type="EMBL" id="SDF53690.1"/>
    </source>
</evidence>
<evidence type="ECO:0000313" key="2">
    <source>
        <dbReference type="Proteomes" id="UP000198972"/>
    </source>
</evidence>
<sequence>MDRIYSVYWAQSALDELSSILAYPPEVKERTYFDSFDRLQYTPTLTAK</sequence>